<dbReference type="PROSITE" id="PS50011">
    <property type="entry name" value="PROTEIN_KINASE_DOM"/>
    <property type="match status" value="1"/>
</dbReference>
<dbReference type="GO" id="GO:0005524">
    <property type="term" value="F:ATP binding"/>
    <property type="evidence" value="ECO:0007669"/>
    <property type="project" value="UniProtKB-UniRule"/>
</dbReference>
<feature type="compositionally biased region" description="Polar residues" evidence="5">
    <location>
        <begin position="8"/>
        <end position="19"/>
    </location>
</feature>
<evidence type="ECO:0000256" key="5">
    <source>
        <dbReference type="SAM" id="MobiDB-lite"/>
    </source>
</evidence>
<reference evidence="8" key="2">
    <citation type="submission" date="2019-06" db="EMBL/GenBank/DDBJ databases">
        <title>Genomics analysis of Aphanomyces spp. identifies a new class of oomycete effector associated with host adaptation.</title>
        <authorList>
            <person name="Gaulin E."/>
        </authorList>
    </citation>
    <scope>NUCLEOTIDE SEQUENCE</scope>
    <source>
        <strain evidence="8">CBS 578.67</strain>
    </source>
</reference>
<evidence type="ECO:0000313" key="10">
    <source>
        <dbReference type="Proteomes" id="UP000332933"/>
    </source>
</evidence>
<keyword evidence="4" id="KW-0418">Kinase</keyword>
<dbReference type="PANTHER" id="PTHR44329:SF214">
    <property type="entry name" value="PROTEIN KINASE DOMAIN-CONTAINING PROTEIN"/>
    <property type="match status" value="1"/>
</dbReference>
<keyword evidence="4" id="KW-0723">Serine/threonine-protein kinase</keyword>
<dbReference type="Proteomes" id="UP000332933">
    <property type="component" value="Unassembled WGS sequence"/>
</dbReference>
<dbReference type="AlphaFoldDB" id="A0A485K5T1"/>
<dbReference type="SUPFAM" id="SSF56112">
    <property type="entry name" value="Protein kinase-like (PK-like)"/>
    <property type="match status" value="1"/>
</dbReference>
<evidence type="ECO:0000256" key="1">
    <source>
        <dbReference type="ARBA" id="ARBA00022741"/>
    </source>
</evidence>
<dbReference type="SMART" id="SM00220">
    <property type="entry name" value="S_TKc"/>
    <property type="match status" value="1"/>
</dbReference>
<keyword evidence="10" id="KW-1185">Reference proteome</keyword>
<dbReference type="GO" id="GO:0004674">
    <property type="term" value="F:protein serine/threonine kinase activity"/>
    <property type="evidence" value="ECO:0007669"/>
    <property type="project" value="UniProtKB-KW"/>
</dbReference>
<dbReference type="OrthoDB" id="4062651at2759"/>
<feature type="transmembrane region" description="Helical" evidence="6">
    <location>
        <begin position="90"/>
        <end position="109"/>
    </location>
</feature>
<dbReference type="InterPro" id="IPR011009">
    <property type="entry name" value="Kinase-like_dom_sf"/>
</dbReference>
<keyword evidence="1 3" id="KW-0547">Nucleotide-binding</keyword>
<feature type="region of interest" description="Disordered" evidence="5">
    <location>
        <begin position="1"/>
        <end position="30"/>
    </location>
</feature>
<name>A0A485K5T1_9STRA</name>
<keyword evidence="4" id="KW-0808">Transferase</keyword>
<dbReference type="EMBL" id="VJMH01000154">
    <property type="protein sequence ID" value="KAF0718368.1"/>
    <property type="molecule type" value="Genomic_DNA"/>
</dbReference>
<organism evidence="9 10">
    <name type="scientific">Aphanomyces stellatus</name>
    <dbReference type="NCBI Taxonomy" id="120398"/>
    <lineage>
        <taxon>Eukaryota</taxon>
        <taxon>Sar</taxon>
        <taxon>Stramenopiles</taxon>
        <taxon>Oomycota</taxon>
        <taxon>Saprolegniomycetes</taxon>
        <taxon>Saprolegniales</taxon>
        <taxon>Verrucalvaceae</taxon>
        <taxon>Aphanomyces</taxon>
    </lineage>
</organism>
<evidence type="ECO:0000256" key="2">
    <source>
        <dbReference type="ARBA" id="ARBA00022840"/>
    </source>
</evidence>
<keyword evidence="2 3" id="KW-0067">ATP-binding</keyword>
<dbReference type="InterPro" id="IPR008271">
    <property type="entry name" value="Ser/Thr_kinase_AS"/>
</dbReference>
<protein>
    <submittedName>
        <fullName evidence="9">Aste57867_1735 protein</fullName>
    </submittedName>
</protein>
<evidence type="ECO:0000313" key="8">
    <source>
        <dbReference type="EMBL" id="KAF0718368.1"/>
    </source>
</evidence>
<keyword evidence="6" id="KW-0812">Transmembrane</keyword>
<evidence type="ECO:0000259" key="7">
    <source>
        <dbReference type="PROSITE" id="PS50011"/>
    </source>
</evidence>
<gene>
    <name evidence="9" type="primary">Aste57867_1735</name>
    <name evidence="8" type="ORF">As57867_001733</name>
    <name evidence="9" type="ORF">ASTE57867_1735</name>
</gene>
<dbReference type="InterPro" id="IPR000719">
    <property type="entry name" value="Prot_kinase_dom"/>
</dbReference>
<dbReference type="Gene3D" id="1.10.510.10">
    <property type="entry name" value="Transferase(Phosphotransferase) domain 1"/>
    <property type="match status" value="1"/>
</dbReference>
<evidence type="ECO:0000256" key="6">
    <source>
        <dbReference type="SAM" id="Phobius"/>
    </source>
</evidence>
<sequence>MDNKTFKALNSTLKPNTTESDPERNDGNGYNYNNLTIQSNETECKTKGGVVQELWSDKTNRTENSEIFHVCVLTDHPSRPVPSGMTSGSIIAIAFGCAGVIGLLVYFIMRRRQAKAQREFAQLQHEFELMQTPFMPNDEENGVNMQDLTLFRVDETDLKLKKLLGSGAHADVWLATLQGEKVAVKKLHPSKVTMKQLKSFLQEIKIMGSLDSPYIVKLLGAAWTRPSDAKCVMELMDGGDLKDHLEIHDVNEFPWHEKYMHIYSIVEGLVYLHSLYIIHRDVKSRNILLDSSKGTKLTDFGISKEDLQETMTEGVGTFRWMAPEIFQSKSCSVAADIYSFGMVLSEFDTHHIPYEDIINPTTALPITDAVIMLGVVSGEIKPTFTSNCPMWIRDVAQQCLSHNPENRPTATQLAHIMRMKLKEMASDLFAL</sequence>
<dbReference type="PANTHER" id="PTHR44329">
    <property type="entry name" value="SERINE/THREONINE-PROTEIN KINASE TNNI3K-RELATED"/>
    <property type="match status" value="1"/>
</dbReference>
<proteinExistence type="inferred from homology"/>
<comment type="similarity">
    <text evidence="4">Belongs to the protein kinase superfamily.</text>
</comment>
<evidence type="ECO:0000256" key="3">
    <source>
        <dbReference type="PROSITE-ProRule" id="PRU10141"/>
    </source>
</evidence>
<evidence type="ECO:0000313" key="9">
    <source>
        <dbReference type="EMBL" id="VFT78945.1"/>
    </source>
</evidence>
<evidence type="ECO:0000256" key="4">
    <source>
        <dbReference type="RuleBase" id="RU000304"/>
    </source>
</evidence>
<dbReference type="InterPro" id="IPR051681">
    <property type="entry name" value="Ser/Thr_Kinases-Pseudokinases"/>
</dbReference>
<dbReference type="PROSITE" id="PS00108">
    <property type="entry name" value="PROTEIN_KINASE_ST"/>
    <property type="match status" value="1"/>
</dbReference>
<dbReference type="PROSITE" id="PS00107">
    <property type="entry name" value="PROTEIN_KINASE_ATP"/>
    <property type="match status" value="1"/>
</dbReference>
<reference evidence="9 10" key="1">
    <citation type="submission" date="2019-03" db="EMBL/GenBank/DDBJ databases">
        <authorList>
            <person name="Gaulin E."/>
            <person name="Dumas B."/>
        </authorList>
    </citation>
    <scope>NUCLEOTIDE SEQUENCE [LARGE SCALE GENOMIC DNA]</scope>
    <source>
        <strain evidence="9">CBS 568.67</strain>
    </source>
</reference>
<keyword evidence="6" id="KW-1133">Transmembrane helix</keyword>
<feature type="binding site" evidence="3">
    <location>
        <position position="186"/>
    </location>
    <ligand>
        <name>ATP</name>
        <dbReference type="ChEBI" id="CHEBI:30616"/>
    </ligand>
</feature>
<dbReference type="InterPro" id="IPR017441">
    <property type="entry name" value="Protein_kinase_ATP_BS"/>
</dbReference>
<keyword evidence="6" id="KW-0472">Membrane</keyword>
<feature type="domain" description="Protein kinase" evidence="7">
    <location>
        <begin position="158"/>
        <end position="418"/>
    </location>
</feature>
<accession>A0A485K5T1</accession>
<dbReference type="EMBL" id="CAADRA010000154">
    <property type="protein sequence ID" value="VFT78945.1"/>
    <property type="molecule type" value="Genomic_DNA"/>
</dbReference>
<dbReference type="Pfam" id="PF00069">
    <property type="entry name" value="Pkinase"/>
    <property type="match status" value="1"/>
</dbReference>